<reference evidence="5" key="2">
    <citation type="submission" date="2024-06" db="EMBL/GenBank/DDBJ databases">
        <authorList>
            <person name="Plum-Jensen L.E."/>
            <person name="Schramm A."/>
            <person name="Marshall I.P.G."/>
        </authorList>
    </citation>
    <scope>NUCLEOTIDE SEQUENCE</scope>
    <source>
        <strain evidence="5">Rat1</strain>
    </source>
</reference>
<name>A0AAU8LRP4_9BACT</name>
<evidence type="ECO:0000256" key="1">
    <source>
        <dbReference type="ARBA" id="ARBA00008520"/>
    </source>
</evidence>
<dbReference type="InterPro" id="IPR006059">
    <property type="entry name" value="SBP"/>
</dbReference>
<dbReference type="KEGG" id="eaj:Q3M24_15930"/>
<gene>
    <name evidence="5" type="ORF">Q3M24_15930</name>
</gene>
<dbReference type="GO" id="GO:0042956">
    <property type="term" value="P:maltodextrin transmembrane transport"/>
    <property type="evidence" value="ECO:0007669"/>
    <property type="project" value="TreeGrafter"/>
</dbReference>
<sequence length="392" mass="44151">MSSKYIIKGICIALFFFFASAAHSDEKKIYLWHKEATAKEFIRDICAEFSKKHGVQIKAEYIPVNHLKQALIKRALRGRMPEIALVPSDFVGLFSLINLSEVPASLNNPDIGENAYGTVRIGGKIYGAPILGGNHIMMYYNKKKVKTPATTWAELYAQKAALEQQGVKPIGWSYNDVYWFVGFMGPFGGWPMEGGEITLNTKAMQDALTFYKSLADKGLIPRDCNSNCGTKRFFKGDFAYALNGDWAYLQTEKELGQDFGVAVIPSIGTKPVTPMYSTHALVFPGKALQGPKRKILEQFTMTMQSEPIQRRWYTALKRLPVHKKVLNDFKQQADPNQRQFLRQLEIARAMPSEPSMSYAWEGIRKGFYRFLAGSLDAKQASALMQKVAESHD</sequence>
<dbReference type="PANTHER" id="PTHR30061:SF50">
    <property type="entry name" value="MALTOSE_MALTODEXTRIN-BINDING PERIPLASMIC PROTEIN"/>
    <property type="match status" value="1"/>
</dbReference>
<dbReference type="SUPFAM" id="SSF53850">
    <property type="entry name" value="Periplasmic binding protein-like II"/>
    <property type="match status" value="1"/>
</dbReference>
<comment type="similarity">
    <text evidence="1">Belongs to the bacterial solute-binding protein 1 family.</text>
</comment>
<dbReference type="AlphaFoldDB" id="A0AAU8LRP4"/>
<reference evidence="5" key="1">
    <citation type="journal article" date="2024" name="Syst. Appl. Microbiol.">
        <title>First single-strain enrichments of Electrothrix cable bacteria, description of E. aestuarii sp. nov. and E. rattekaaiensis sp. nov., and proposal of a cable bacteria taxonomy following the rules of the SeqCode.</title>
        <authorList>
            <person name="Plum-Jensen L.E."/>
            <person name="Schramm A."/>
            <person name="Marshall I.P.G."/>
        </authorList>
    </citation>
    <scope>NUCLEOTIDE SEQUENCE</scope>
    <source>
        <strain evidence="5">Rat1</strain>
    </source>
</reference>
<evidence type="ECO:0000256" key="2">
    <source>
        <dbReference type="ARBA" id="ARBA00022448"/>
    </source>
</evidence>
<evidence type="ECO:0000256" key="3">
    <source>
        <dbReference type="ARBA" id="ARBA00022729"/>
    </source>
</evidence>
<dbReference type="EMBL" id="CP159373">
    <property type="protein sequence ID" value="XCN71788.1"/>
    <property type="molecule type" value="Genomic_DNA"/>
</dbReference>
<dbReference type="GO" id="GO:0055052">
    <property type="term" value="C:ATP-binding cassette (ABC) transporter complex, substrate-binding subunit-containing"/>
    <property type="evidence" value="ECO:0007669"/>
    <property type="project" value="TreeGrafter"/>
</dbReference>
<dbReference type="Gene3D" id="3.40.190.10">
    <property type="entry name" value="Periplasmic binding protein-like II"/>
    <property type="match status" value="2"/>
</dbReference>
<feature type="signal peptide" evidence="4">
    <location>
        <begin position="1"/>
        <end position="21"/>
    </location>
</feature>
<evidence type="ECO:0000313" key="5">
    <source>
        <dbReference type="EMBL" id="XCN71788.1"/>
    </source>
</evidence>
<feature type="chain" id="PRO_5043851743" evidence="4">
    <location>
        <begin position="22"/>
        <end position="392"/>
    </location>
</feature>
<dbReference type="GO" id="GO:1901982">
    <property type="term" value="F:maltose binding"/>
    <property type="evidence" value="ECO:0007669"/>
    <property type="project" value="TreeGrafter"/>
</dbReference>
<keyword evidence="3 4" id="KW-0732">Signal</keyword>
<evidence type="ECO:0000256" key="4">
    <source>
        <dbReference type="SAM" id="SignalP"/>
    </source>
</evidence>
<proteinExistence type="inferred from homology"/>
<keyword evidence="2" id="KW-0813">Transport</keyword>
<accession>A0AAU8LRP4</accession>
<protein>
    <submittedName>
        <fullName evidence="5">Extracellular solute-binding protein</fullName>
    </submittedName>
</protein>
<dbReference type="Pfam" id="PF13416">
    <property type="entry name" value="SBP_bac_8"/>
    <property type="match status" value="1"/>
</dbReference>
<organism evidence="5">
    <name type="scientific">Candidatus Electrothrix aestuarii</name>
    <dbReference type="NCBI Taxonomy" id="3062594"/>
    <lineage>
        <taxon>Bacteria</taxon>
        <taxon>Pseudomonadati</taxon>
        <taxon>Thermodesulfobacteriota</taxon>
        <taxon>Desulfobulbia</taxon>
        <taxon>Desulfobulbales</taxon>
        <taxon>Desulfobulbaceae</taxon>
        <taxon>Candidatus Electrothrix</taxon>
    </lineage>
</organism>
<dbReference type="GO" id="GO:0015768">
    <property type="term" value="P:maltose transport"/>
    <property type="evidence" value="ECO:0007669"/>
    <property type="project" value="TreeGrafter"/>
</dbReference>
<dbReference type="PANTHER" id="PTHR30061">
    <property type="entry name" value="MALTOSE-BINDING PERIPLASMIC PROTEIN"/>
    <property type="match status" value="1"/>
</dbReference>